<reference evidence="5 6" key="1">
    <citation type="submission" date="2021-07" db="EMBL/GenBank/DDBJ databases">
        <title>Paenibacillus radiodurans sp. nov., isolated from the southeastern edge of Tengger Desert.</title>
        <authorList>
            <person name="Zhang G."/>
        </authorList>
    </citation>
    <scope>NUCLEOTIDE SEQUENCE [LARGE SCALE GENOMIC DNA]</scope>
    <source>
        <strain evidence="5 6">CCM 7311</strain>
    </source>
</reference>
<dbReference type="InterPro" id="IPR051260">
    <property type="entry name" value="Diverse_substr_monoxygenases"/>
</dbReference>
<keyword evidence="1" id="KW-0285">Flavoprotein</keyword>
<dbReference type="InterPro" id="IPR036661">
    <property type="entry name" value="Luciferase-like_sf"/>
</dbReference>
<protein>
    <submittedName>
        <fullName evidence="5">LLM class flavin-dependent oxidoreductase</fullName>
    </submittedName>
</protein>
<accession>A0ABS7CEN7</accession>
<evidence type="ECO:0000256" key="2">
    <source>
        <dbReference type="ARBA" id="ARBA00022643"/>
    </source>
</evidence>
<sequence length="68" mass="7440">EEKAADGFIIHTPIPSGLKDFVELVVPILQERGLYRTDYESDTLRGNLGIPIPANRYAAANRTADVNG</sequence>
<evidence type="ECO:0000256" key="3">
    <source>
        <dbReference type="ARBA" id="ARBA00023002"/>
    </source>
</evidence>
<dbReference type="Proteomes" id="UP001519887">
    <property type="component" value="Unassembled WGS sequence"/>
</dbReference>
<dbReference type="Gene3D" id="3.20.20.30">
    <property type="entry name" value="Luciferase-like domain"/>
    <property type="match status" value="1"/>
</dbReference>
<gene>
    <name evidence="5" type="ORF">K0U00_35635</name>
</gene>
<dbReference type="PANTHER" id="PTHR30011">
    <property type="entry name" value="ALKANESULFONATE MONOOXYGENASE-RELATED"/>
    <property type="match status" value="1"/>
</dbReference>
<evidence type="ECO:0000256" key="1">
    <source>
        <dbReference type="ARBA" id="ARBA00022630"/>
    </source>
</evidence>
<comment type="caution">
    <text evidence="5">The sequence shown here is derived from an EMBL/GenBank/DDBJ whole genome shotgun (WGS) entry which is preliminary data.</text>
</comment>
<name>A0ABS7CEN7_9BACL</name>
<organism evidence="5 6">
    <name type="scientific">Paenibacillus sepulcri</name>
    <dbReference type="NCBI Taxonomy" id="359917"/>
    <lineage>
        <taxon>Bacteria</taxon>
        <taxon>Bacillati</taxon>
        <taxon>Bacillota</taxon>
        <taxon>Bacilli</taxon>
        <taxon>Bacillales</taxon>
        <taxon>Paenibacillaceae</taxon>
        <taxon>Paenibacillus</taxon>
    </lineage>
</organism>
<evidence type="ECO:0000256" key="4">
    <source>
        <dbReference type="ARBA" id="ARBA00023033"/>
    </source>
</evidence>
<evidence type="ECO:0000313" key="6">
    <source>
        <dbReference type="Proteomes" id="UP001519887"/>
    </source>
</evidence>
<dbReference type="PANTHER" id="PTHR30011:SF16">
    <property type="entry name" value="C2H2 FINGER DOMAIN TRANSCRIPTION FACTOR (EUROFUNG)-RELATED"/>
    <property type="match status" value="1"/>
</dbReference>
<keyword evidence="4" id="KW-0503">Monooxygenase</keyword>
<proteinExistence type="predicted"/>
<keyword evidence="3" id="KW-0560">Oxidoreductase</keyword>
<dbReference type="SUPFAM" id="SSF51679">
    <property type="entry name" value="Bacterial luciferase-like"/>
    <property type="match status" value="1"/>
</dbReference>
<evidence type="ECO:0000313" key="5">
    <source>
        <dbReference type="EMBL" id="MBW7459401.1"/>
    </source>
</evidence>
<keyword evidence="6" id="KW-1185">Reference proteome</keyword>
<feature type="non-terminal residue" evidence="5">
    <location>
        <position position="1"/>
    </location>
</feature>
<keyword evidence="2" id="KW-0288">FMN</keyword>
<dbReference type="EMBL" id="JAHZIK010001624">
    <property type="protein sequence ID" value="MBW7459401.1"/>
    <property type="molecule type" value="Genomic_DNA"/>
</dbReference>